<dbReference type="SUPFAM" id="SSF89447">
    <property type="entry name" value="AbrB/MazE/MraZ-like"/>
    <property type="match status" value="1"/>
</dbReference>
<dbReference type="EMBL" id="JAVRHL010000003">
    <property type="protein sequence ID" value="MDT0683356.1"/>
    <property type="molecule type" value="Genomic_DNA"/>
</dbReference>
<evidence type="ECO:0000313" key="4">
    <source>
        <dbReference type="Proteomes" id="UP001265259"/>
    </source>
</evidence>
<sequence length="96" mass="10872">MPMGSETRRKVERIYYGLSVKVRLDDNGRLVLNPRMRAKLGDTTDVYMTGAGATFQIWNPAVFERLRGPIFDAPIDEDDDTDFDPQSLFFDPDGGI</sequence>
<evidence type="ECO:0000256" key="1">
    <source>
        <dbReference type="PROSITE-ProRule" id="PRU01076"/>
    </source>
</evidence>
<dbReference type="InterPro" id="IPR007159">
    <property type="entry name" value="SpoVT-AbrB_dom"/>
</dbReference>
<dbReference type="CDD" id="cd16321">
    <property type="entry name" value="MraZ_C"/>
    <property type="match status" value="1"/>
</dbReference>
<gene>
    <name evidence="3" type="ORF">RM543_11720</name>
</gene>
<comment type="caution">
    <text evidence="3">The sequence shown here is derived from an EMBL/GenBank/DDBJ whole genome shotgun (WGS) entry which is preliminary data.</text>
</comment>
<dbReference type="RefSeq" id="WP_311691820.1">
    <property type="nucleotide sequence ID" value="NZ_JAVRHL010000003.1"/>
</dbReference>
<keyword evidence="4" id="KW-1185">Reference proteome</keyword>
<dbReference type="PROSITE" id="PS51740">
    <property type="entry name" value="SPOVT_ABRB"/>
    <property type="match status" value="1"/>
</dbReference>
<dbReference type="Proteomes" id="UP001265259">
    <property type="component" value="Unassembled WGS sequence"/>
</dbReference>
<dbReference type="Pfam" id="PF02381">
    <property type="entry name" value="MraZ"/>
    <property type="match status" value="1"/>
</dbReference>
<dbReference type="Gene3D" id="3.40.1550.20">
    <property type="entry name" value="Transcriptional regulator MraZ domain"/>
    <property type="match status" value="1"/>
</dbReference>
<dbReference type="InterPro" id="IPR020603">
    <property type="entry name" value="MraZ_dom"/>
</dbReference>
<feature type="domain" description="SpoVT-AbrB" evidence="2">
    <location>
        <begin position="19"/>
        <end position="62"/>
    </location>
</feature>
<reference evidence="3 4" key="1">
    <citation type="submission" date="2023-09" db="EMBL/GenBank/DDBJ databases">
        <authorList>
            <person name="Rey-Velasco X."/>
        </authorList>
    </citation>
    <scope>NUCLEOTIDE SEQUENCE [LARGE SCALE GENOMIC DNA]</scope>
    <source>
        <strain evidence="3 4">F158</strain>
    </source>
</reference>
<proteinExistence type="predicted"/>
<organism evidence="3 4">
    <name type="scientific">Tropicimonas omnivorans</name>
    <dbReference type="NCBI Taxonomy" id="3075590"/>
    <lineage>
        <taxon>Bacteria</taxon>
        <taxon>Pseudomonadati</taxon>
        <taxon>Pseudomonadota</taxon>
        <taxon>Alphaproteobacteria</taxon>
        <taxon>Rhodobacterales</taxon>
        <taxon>Roseobacteraceae</taxon>
        <taxon>Tropicimonas</taxon>
    </lineage>
</organism>
<dbReference type="InterPro" id="IPR037914">
    <property type="entry name" value="SpoVT-AbrB_sf"/>
</dbReference>
<accession>A0ABU3DI04</accession>
<keyword evidence="1" id="KW-0238">DNA-binding</keyword>
<dbReference type="InterPro" id="IPR038619">
    <property type="entry name" value="MraZ_sf"/>
</dbReference>
<protein>
    <submittedName>
        <fullName evidence="3">Division/cell wall cluster transcriptional repressor MraZ</fullName>
    </submittedName>
</protein>
<evidence type="ECO:0000313" key="3">
    <source>
        <dbReference type="EMBL" id="MDT0683356.1"/>
    </source>
</evidence>
<dbReference type="InterPro" id="IPR035644">
    <property type="entry name" value="MraZ_C"/>
</dbReference>
<evidence type="ECO:0000259" key="2">
    <source>
        <dbReference type="PROSITE" id="PS51740"/>
    </source>
</evidence>
<name>A0ABU3DI04_9RHOB</name>